<proteinExistence type="predicted"/>
<accession>A0A5S9M688</accession>
<dbReference type="GO" id="GO:0043041">
    <property type="term" value="P:amino acid activation for nonribosomal peptide biosynthetic process"/>
    <property type="evidence" value="ECO:0007669"/>
    <property type="project" value="TreeGrafter"/>
</dbReference>
<gene>
    <name evidence="2" type="ORF">BsIDN1_06640</name>
</gene>
<dbReference type="PANTHER" id="PTHR45527:SF1">
    <property type="entry name" value="FATTY ACID SYNTHASE"/>
    <property type="match status" value="1"/>
</dbReference>
<feature type="domain" description="Condensation" evidence="1">
    <location>
        <begin position="31"/>
        <end position="168"/>
    </location>
</feature>
<evidence type="ECO:0000313" key="3">
    <source>
        <dbReference type="Proteomes" id="UP000464658"/>
    </source>
</evidence>
<dbReference type="EMBL" id="AP021906">
    <property type="protein sequence ID" value="BBP87046.1"/>
    <property type="molecule type" value="Genomic_DNA"/>
</dbReference>
<evidence type="ECO:0000313" key="2">
    <source>
        <dbReference type="EMBL" id="BBP87046.1"/>
    </source>
</evidence>
<dbReference type="GO" id="GO:0031177">
    <property type="term" value="F:phosphopantetheine binding"/>
    <property type="evidence" value="ECO:0007669"/>
    <property type="project" value="TreeGrafter"/>
</dbReference>
<dbReference type="InterPro" id="IPR001242">
    <property type="entry name" value="Condensation_dom"/>
</dbReference>
<reference evidence="2 3" key="1">
    <citation type="submission" date="2019-12" db="EMBL/GenBank/DDBJ databases">
        <title>Full genome sequence of a Bacillus safensis strain isolated from commercially available natto in Indonesia.</title>
        <authorList>
            <person name="Yoshida M."/>
            <person name="Uomi M."/>
            <person name="Waturangi D."/>
            <person name="Ekaputri J.J."/>
            <person name="Setiamarga D.H.E."/>
        </authorList>
    </citation>
    <scope>NUCLEOTIDE SEQUENCE [LARGE SCALE GENOMIC DNA]</scope>
    <source>
        <strain evidence="2 3">IDN1</strain>
    </source>
</reference>
<protein>
    <recommendedName>
        <fullName evidence="1">Condensation domain-containing protein</fullName>
    </recommendedName>
</protein>
<dbReference type="Proteomes" id="UP000464658">
    <property type="component" value="Chromosome"/>
</dbReference>
<dbReference type="GO" id="GO:0003824">
    <property type="term" value="F:catalytic activity"/>
    <property type="evidence" value="ECO:0007669"/>
    <property type="project" value="InterPro"/>
</dbReference>
<dbReference type="PANTHER" id="PTHR45527">
    <property type="entry name" value="NONRIBOSOMAL PEPTIDE SYNTHETASE"/>
    <property type="match status" value="1"/>
</dbReference>
<dbReference type="AlphaFoldDB" id="A0A5S9M688"/>
<dbReference type="GO" id="GO:0008610">
    <property type="term" value="P:lipid biosynthetic process"/>
    <property type="evidence" value="ECO:0007669"/>
    <property type="project" value="UniProtKB-ARBA"/>
</dbReference>
<dbReference type="Pfam" id="PF00668">
    <property type="entry name" value="Condensation"/>
    <property type="match status" value="1"/>
</dbReference>
<dbReference type="InterPro" id="IPR023213">
    <property type="entry name" value="CAT-like_dom_sf"/>
</dbReference>
<sequence>MKRWTYEQAENSKGISFNTNARGHAVSCHARPNSSSYFTQLELGISGDFDLDLFEKSLNELVRTYDILRTAFVYQQLQKKPRQVVLAERHIDVYREDLSHLNHQEQKKVLDQYKKQVRKQGFHLTNDLLLKVAVFQLNETNWHLIWSNHHIIMDGWSMGVLMKKTVSLLCFLSERPNAGSLTR</sequence>
<evidence type="ECO:0000259" key="1">
    <source>
        <dbReference type="Pfam" id="PF00668"/>
    </source>
</evidence>
<dbReference type="Gene3D" id="3.30.559.10">
    <property type="entry name" value="Chloramphenicol acetyltransferase-like domain"/>
    <property type="match status" value="1"/>
</dbReference>
<dbReference type="GO" id="GO:0044550">
    <property type="term" value="P:secondary metabolite biosynthetic process"/>
    <property type="evidence" value="ECO:0007669"/>
    <property type="project" value="TreeGrafter"/>
</dbReference>
<organism evidence="2 3">
    <name type="scientific">Bacillus safensis</name>
    <dbReference type="NCBI Taxonomy" id="561879"/>
    <lineage>
        <taxon>Bacteria</taxon>
        <taxon>Bacillati</taxon>
        <taxon>Bacillota</taxon>
        <taxon>Bacilli</taxon>
        <taxon>Bacillales</taxon>
        <taxon>Bacillaceae</taxon>
        <taxon>Bacillus</taxon>
    </lineage>
</organism>
<name>A0A5S9M688_BACIA</name>
<dbReference type="GO" id="GO:0005737">
    <property type="term" value="C:cytoplasm"/>
    <property type="evidence" value="ECO:0007669"/>
    <property type="project" value="TreeGrafter"/>
</dbReference>
<dbReference type="SUPFAM" id="SSF52777">
    <property type="entry name" value="CoA-dependent acyltransferases"/>
    <property type="match status" value="1"/>
</dbReference>